<name>A0ABT3FNT2_9BACT</name>
<dbReference type="InterPro" id="IPR020070">
    <property type="entry name" value="Ribosomal_bL9_N"/>
</dbReference>
<keyword evidence="3 7" id="KW-0694">RNA-binding</keyword>
<proteinExistence type="inferred from homology"/>
<comment type="caution">
    <text evidence="10">The sequence shown here is derived from an EMBL/GenBank/DDBJ whole genome shotgun (WGS) entry which is preliminary data.</text>
</comment>
<keyword evidence="2 7" id="KW-0699">rRNA-binding</keyword>
<evidence type="ECO:0000256" key="1">
    <source>
        <dbReference type="ARBA" id="ARBA00010605"/>
    </source>
</evidence>
<evidence type="ECO:0000313" key="11">
    <source>
        <dbReference type="Proteomes" id="UP001207930"/>
    </source>
</evidence>
<organism evidence="10 11">
    <name type="scientific">Luteolibacter flavescens</name>
    <dbReference type="NCBI Taxonomy" id="1859460"/>
    <lineage>
        <taxon>Bacteria</taxon>
        <taxon>Pseudomonadati</taxon>
        <taxon>Verrucomicrobiota</taxon>
        <taxon>Verrucomicrobiia</taxon>
        <taxon>Verrucomicrobiales</taxon>
        <taxon>Verrucomicrobiaceae</taxon>
        <taxon>Luteolibacter</taxon>
    </lineage>
</organism>
<dbReference type="HAMAP" id="MF_00503">
    <property type="entry name" value="Ribosomal_bL9"/>
    <property type="match status" value="1"/>
</dbReference>
<gene>
    <name evidence="7 10" type="primary">rplI</name>
    <name evidence="10" type="ORF">OKA04_09025</name>
</gene>
<dbReference type="InterPro" id="IPR036791">
    <property type="entry name" value="Ribosomal_bL9_C_sf"/>
</dbReference>
<evidence type="ECO:0000313" key="10">
    <source>
        <dbReference type="EMBL" id="MCW1884869.1"/>
    </source>
</evidence>
<dbReference type="PANTHER" id="PTHR21368">
    <property type="entry name" value="50S RIBOSOMAL PROTEIN L9"/>
    <property type="match status" value="1"/>
</dbReference>
<dbReference type="InterPro" id="IPR036935">
    <property type="entry name" value="Ribosomal_bL9_N_sf"/>
</dbReference>
<evidence type="ECO:0000259" key="8">
    <source>
        <dbReference type="Pfam" id="PF01281"/>
    </source>
</evidence>
<dbReference type="Pfam" id="PF03948">
    <property type="entry name" value="Ribosomal_L9_C"/>
    <property type="match status" value="1"/>
</dbReference>
<protein>
    <recommendedName>
        <fullName evidence="6 7">Large ribosomal subunit protein bL9</fullName>
    </recommendedName>
</protein>
<sequence>MANAQVILKEKIEGLGAEADVVKVRAGYARNFLIPQGKAYEATRANLRHVENLKAARAQREATELEEAKELGNKIAKLRPKFTLELGQGGKAFGSVTSLDIHKELEAAGIQLDRHAIELEKPIKKSGKSDVVVRVHPDVSVILTINVEANGEEEEEG</sequence>
<evidence type="ECO:0000256" key="7">
    <source>
        <dbReference type="HAMAP-Rule" id="MF_00503"/>
    </source>
</evidence>
<evidence type="ECO:0000256" key="2">
    <source>
        <dbReference type="ARBA" id="ARBA00022730"/>
    </source>
</evidence>
<accession>A0ABT3FNT2</accession>
<feature type="domain" description="Large ribosomal subunit protein bL9 C-terminal" evidence="9">
    <location>
        <begin position="66"/>
        <end position="149"/>
    </location>
</feature>
<dbReference type="InterPro" id="IPR000244">
    <property type="entry name" value="Ribosomal_bL9"/>
</dbReference>
<comment type="similarity">
    <text evidence="1 7">Belongs to the bacterial ribosomal protein bL9 family.</text>
</comment>
<dbReference type="Pfam" id="PF01281">
    <property type="entry name" value="Ribosomal_L9_N"/>
    <property type="match status" value="1"/>
</dbReference>
<evidence type="ECO:0000256" key="4">
    <source>
        <dbReference type="ARBA" id="ARBA00022980"/>
    </source>
</evidence>
<keyword evidence="11" id="KW-1185">Reference proteome</keyword>
<dbReference type="Gene3D" id="3.40.5.10">
    <property type="entry name" value="Ribosomal protein L9, N-terminal domain"/>
    <property type="match status" value="1"/>
</dbReference>
<comment type="function">
    <text evidence="7">Binds to the 23S rRNA.</text>
</comment>
<keyword evidence="5 7" id="KW-0687">Ribonucleoprotein</keyword>
<dbReference type="InterPro" id="IPR009027">
    <property type="entry name" value="Ribosomal_bL9/RNase_H1_N"/>
</dbReference>
<dbReference type="InterPro" id="IPR020069">
    <property type="entry name" value="Ribosomal_bL9_C"/>
</dbReference>
<evidence type="ECO:0000256" key="6">
    <source>
        <dbReference type="ARBA" id="ARBA00035292"/>
    </source>
</evidence>
<keyword evidence="4 7" id="KW-0689">Ribosomal protein</keyword>
<reference evidence="10 11" key="1">
    <citation type="submission" date="2022-10" db="EMBL/GenBank/DDBJ databases">
        <title>Luteolibacter flavescens strain MCCC 1K03193, whole genome shotgun sequencing project.</title>
        <authorList>
            <person name="Zhao G."/>
            <person name="Shen L."/>
        </authorList>
    </citation>
    <scope>NUCLEOTIDE SEQUENCE [LARGE SCALE GENOMIC DNA]</scope>
    <source>
        <strain evidence="10 11">MCCC 1K03193</strain>
    </source>
</reference>
<dbReference type="Proteomes" id="UP001207930">
    <property type="component" value="Unassembled WGS sequence"/>
</dbReference>
<dbReference type="SUPFAM" id="SSF55653">
    <property type="entry name" value="Ribosomal protein L9 C-domain"/>
    <property type="match status" value="1"/>
</dbReference>
<dbReference type="NCBIfam" id="TIGR00158">
    <property type="entry name" value="L9"/>
    <property type="match status" value="1"/>
</dbReference>
<evidence type="ECO:0000256" key="5">
    <source>
        <dbReference type="ARBA" id="ARBA00023274"/>
    </source>
</evidence>
<dbReference type="EMBL" id="JAPDDS010000004">
    <property type="protein sequence ID" value="MCW1884869.1"/>
    <property type="molecule type" value="Genomic_DNA"/>
</dbReference>
<feature type="domain" description="Ribosomal protein L9" evidence="8">
    <location>
        <begin position="5"/>
        <end position="49"/>
    </location>
</feature>
<dbReference type="RefSeq" id="WP_264500826.1">
    <property type="nucleotide sequence ID" value="NZ_JAPDDS010000004.1"/>
</dbReference>
<dbReference type="GO" id="GO:0005840">
    <property type="term" value="C:ribosome"/>
    <property type="evidence" value="ECO:0007669"/>
    <property type="project" value="UniProtKB-KW"/>
</dbReference>
<evidence type="ECO:0000256" key="3">
    <source>
        <dbReference type="ARBA" id="ARBA00022884"/>
    </source>
</evidence>
<dbReference type="SUPFAM" id="SSF55658">
    <property type="entry name" value="L9 N-domain-like"/>
    <property type="match status" value="1"/>
</dbReference>
<dbReference type="InterPro" id="IPR020594">
    <property type="entry name" value="Ribosomal_bL9_bac/chp"/>
</dbReference>
<evidence type="ECO:0000259" key="9">
    <source>
        <dbReference type="Pfam" id="PF03948"/>
    </source>
</evidence>
<dbReference type="Gene3D" id="3.10.430.100">
    <property type="entry name" value="Ribosomal protein L9, C-terminal domain"/>
    <property type="match status" value="1"/>
</dbReference>